<organism evidence="2 3">
    <name type="scientific">Pararhodobacter aggregans</name>
    <dbReference type="NCBI Taxonomy" id="404875"/>
    <lineage>
        <taxon>Bacteria</taxon>
        <taxon>Pseudomonadati</taxon>
        <taxon>Pseudomonadota</taxon>
        <taxon>Alphaproteobacteria</taxon>
        <taxon>Rhodobacterales</taxon>
        <taxon>Paracoccaceae</taxon>
        <taxon>Pararhodobacter</taxon>
    </lineage>
</organism>
<evidence type="ECO:0000256" key="1">
    <source>
        <dbReference type="SAM" id="MobiDB-lite"/>
    </source>
</evidence>
<name>A0A2T7UUH4_9RHOB</name>
<protein>
    <recommendedName>
        <fullName evidence="4">DUF2953 domain-containing protein</fullName>
    </recommendedName>
</protein>
<reference evidence="2 3" key="1">
    <citation type="journal article" date="2011" name="Syst. Appl. Microbiol.">
        <title>Defluviimonas denitrificans gen. nov., sp. nov., and Pararhodobacter aggregans gen. nov., sp. nov., non-phototrophic Rhodobacteraceae from the biofilter of a marine aquaculture.</title>
        <authorList>
            <person name="Foesel B.U."/>
            <person name="Drake H.L."/>
            <person name="Schramm A."/>
        </authorList>
    </citation>
    <scope>NUCLEOTIDE SEQUENCE [LARGE SCALE GENOMIC DNA]</scope>
    <source>
        <strain evidence="2 3">D1-19</strain>
    </source>
</reference>
<dbReference type="Proteomes" id="UP000244810">
    <property type="component" value="Unassembled WGS sequence"/>
</dbReference>
<accession>A0A2T7UUH4</accession>
<evidence type="ECO:0008006" key="4">
    <source>
        <dbReference type="Google" id="ProtNLM"/>
    </source>
</evidence>
<dbReference type="EMBL" id="QDDR01000002">
    <property type="protein sequence ID" value="PVE48367.1"/>
    <property type="molecule type" value="Genomic_DNA"/>
</dbReference>
<dbReference type="RefSeq" id="WP_107750746.1">
    <property type="nucleotide sequence ID" value="NZ_QBKF01000002.1"/>
</dbReference>
<proteinExistence type="predicted"/>
<gene>
    <name evidence="2" type="ORF">DDE23_04660</name>
</gene>
<dbReference type="OrthoDB" id="7851041at2"/>
<sequence length="166" mass="18153">MMLWALAGLAVLLLAPLRLRAEASSDPARLRVELGLLGGLLPVALVDSTRARKPPRPKPEPARPAKKKRRPSARMLRAGARAGIEALGCLRIDRLRGEARIGLGDPALTGEFWGRASGILIALPWRGFRLVPLFDRQALEGEGEIALSVIPARLLPVLARFVWRLR</sequence>
<evidence type="ECO:0000313" key="3">
    <source>
        <dbReference type="Proteomes" id="UP000244810"/>
    </source>
</evidence>
<keyword evidence="3" id="KW-1185">Reference proteome</keyword>
<evidence type="ECO:0000313" key="2">
    <source>
        <dbReference type="EMBL" id="PVE48367.1"/>
    </source>
</evidence>
<dbReference type="AlphaFoldDB" id="A0A2T7UUH4"/>
<comment type="caution">
    <text evidence="2">The sequence shown here is derived from an EMBL/GenBank/DDBJ whole genome shotgun (WGS) entry which is preliminary data.</text>
</comment>
<feature type="region of interest" description="Disordered" evidence="1">
    <location>
        <begin position="48"/>
        <end position="73"/>
    </location>
</feature>